<reference evidence="1" key="1">
    <citation type="journal article" date="2020" name="Nature">
        <title>Giant virus diversity and host interactions through global metagenomics.</title>
        <authorList>
            <person name="Schulz F."/>
            <person name="Roux S."/>
            <person name="Paez-Espino D."/>
            <person name="Jungbluth S."/>
            <person name="Walsh D.A."/>
            <person name="Denef V.J."/>
            <person name="McMahon K.D."/>
            <person name="Konstantinidis K.T."/>
            <person name="Eloe-Fadrosh E.A."/>
            <person name="Kyrpides N.C."/>
            <person name="Woyke T."/>
        </authorList>
    </citation>
    <scope>NUCLEOTIDE SEQUENCE</scope>
    <source>
        <strain evidence="1">GVMAG-M-3300023174-92</strain>
    </source>
</reference>
<name>A0A6C0DWQ2_9ZZZZ</name>
<organism evidence="1">
    <name type="scientific">viral metagenome</name>
    <dbReference type="NCBI Taxonomy" id="1070528"/>
    <lineage>
        <taxon>unclassified sequences</taxon>
        <taxon>metagenomes</taxon>
        <taxon>organismal metagenomes</taxon>
    </lineage>
</organism>
<dbReference type="AlphaFoldDB" id="A0A6C0DWQ2"/>
<accession>A0A6C0DWQ2</accession>
<sequence length="177" mass="20511">MFHIFLSRIGGHFGTESKEHKHVDSLYVMILVIQPADFALNFIFFMEKKMNIIVDGSFTKILFSDDSMIMNGIFIDIAFQSFVKHFSSRNVIQIDSDANRELINTIANIECGVIDYYIRYFNVTNKTPVYSLKTSLSNGDIKYYKGTTIGHHKYYIKISGVWETHNELGVTYKMVEY</sequence>
<protein>
    <submittedName>
        <fullName evidence="1">Uncharacterized protein</fullName>
    </submittedName>
</protein>
<dbReference type="EMBL" id="MN739688">
    <property type="protein sequence ID" value="QHT21277.1"/>
    <property type="molecule type" value="Genomic_DNA"/>
</dbReference>
<evidence type="ECO:0000313" key="1">
    <source>
        <dbReference type="EMBL" id="QHT21277.1"/>
    </source>
</evidence>
<proteinExistence type="predicted"/>